<reference evidence="4" key="1">
    <citation type="journal article" date="2021" name="PeerJ">
        <title>Extensive microbial diversity within the chicken gut microbiome revealed by metagenomics and culture.</title>
        <authorList>
            <person name="Gilroy R."/>
            <person name="Ravi A."/>
            <person name="Getino M."/>
            <person name="Pursley I."/>
            <person name="Horton D.L."/>
            <person name="Alikhan N.F."/>
            <person name="Baker D."/>
            <person name="Gharbi K."/>
            <person name="Hall N."/>
            <person name="Watson M."/>
            <person name="Adriaenssens E.M."/>
            <person name="Foster-Nyarko E."/>
            <person name="Jarju S."/>
            <person name="Secka A."/>
            <person name="Antonio M."/>
            <person name="Oren A."/>
            <person name="Chaudhuri R.R."/>
            <person name="La Ragione R."/>
            <person name="Hildebrand F."/>
            <person name="Pallen M.J."/>
        </authorList>
    </citation>
    <scope>NUCLEOTIDE SEQUENCE</scope>
    <source>
        <strain evidence="4">1345</strain>
    </source>
</reference>
<dbReference type="InterPro" id="IPR002104">
    <property type="entry name" value="Integrase_catalytic"/>
</dbReference>
<feature type="domain" description="Tyr recombinase" evidence="3">
    <location>
        <begin position="1"/>
        <end position="148"/>
    </location>
</feature>
<dbReference type="GO" id="GO:0003677">
    <property type="term" value="F:DNA binding"/>
    <property type="evidence" value="ECO:0007669"/>
    <property type="project" value="InterPro"/>
</dbReference>
<dbReference type="InterPro" id="IPR011010">
    <property type="entry name" value="DNA_brk_join_enz"/>
</dbReference>
<protein>
    <submittedName>
        <fullName evidence="4">Tyrosine-type recombinase/integrase</fullName>
    </submittedName>
</protein>
<dbReference type="AlphaFoldDB" id="A0A9D2CRY2"/>
<feature type="compositionally biased region" description="Basic and acidic residues" evidence="2">
    <location>
        <begin position="160"/>
        <end position="176"/>
    </location>
</feature>
<dbReference type="PANTHER" id="PTHR30349:SF64">
    <property type="entry name" value="PROPHAGE INTEGRASE INTD-RELATED"/>
    <property type="match status" value="1"/>
</dbReference>
<comment type="caution">
    <text evidence="4">The sequence shown here is derived from an EMBL/GenBank/DDBJ whole genome shotgun (WGS) entry which is preliminary data.</text>
</comment>
<name>A0A9D2CRY2_9FIRM</name>
<evidence type="ECO:0000313" key="5">
    <source>
        <dbReference type="Proteomes" id="UP000886750"/>
    </source>
</evidence>
<dbReference type="PROSITE" id="PS51898">
    <property type="entry name" value="TYR_RECOMBINASE"/>
    <property type="match status" value="1"/>
</dbReference>
<evidence type="ECO:0000313" key="4">
    <source>
        <dbReference type="EMBL" id="HIY96137.1"/>
    </source>
</evidence>
<dbReference type="InterPro" id="IPR013762">
    <property type="entry name" value="Integrase-like_cat_sf"/>
</dbReference>
<dbReference type="PANTHER" id="PTHR30349">
    <property type="entry name" value="PHAGE INTEGRASE-RELATED"/>
    <property type="match status" value="1"/>
</dbReference>
<evidence type="ECO:0000256" key="1">
    <source>
        <dbReference type="ARBA" id="ARBA00023172"/>
    </source>
</evidence>
<dbReference type="GO" id="GO:0006310">
    <property type="term" value="P:DNA recombination"/>
    <property type="evidence" value="ECO:0007669"/>
    <property type="project" value="UniProtKB-KW"/>
</dbReference>
<evidence type="ECO:0000256" key="2">
    <source>
        <dbReference type="SAM" id="MobiDB-lite"/>
    </source>
</evidence>
<dbReference type="GO" id="GO:0015074">
    <property type="term" value="P:DNA integration"/>
    <property type="evidence" value="ECO:0007669"/>
    <property type="project" value="InterPro"/>
</dbReference>
<dbReference type="Pfam" id="PF00589">
    <property type="entry name" value="Phage_integrase"/>
    <property type="match status" value="1"/>
</dbReference>
<organism evidence="4 5">
    <name type="scientific">Candidatus Borkfalkia excrementigallinarum</name>
    <dbReference type="NCBI Taxonomy" id="2838506"/>
    <lineage>
        <taxon>Bacteria</taxon>
        <taxon>Bacillati</taxon>
        <taxon>Bacillota</taxon>
        <taxon>Clostridia</taxon>
        <taxon>Christensenellales</taxon>
        <taxon>Christensenellaceae</taxon>
        <taxon>Candidatus Borkfalkia</taxon>
    </lineage>
</organism>
<dbReference type="InterPro" id="IPR050090">
    <property type="entry name" value="Tyrosine_recombinase_XerCD"/>
</dbReference>
<keyword evidence="1" id="KW-0233">DNA recombination</keyword>
<proteinExistence type="predicted"/>
<dbReference type="Gene3D" id="1.10.443.10">
    <property type="entry name" value="Intergrase catalytic core"/>
    <property type="match status" value="1"/>
</dbReference>
<feature type="region of interest" description="Disordered" evidence="2">
    <location>
        <begin position="153"/>
        <end position="176"/>
    </location>
</feature>
<dbReference type="EMBL" id="DXCQ01000005">
    <property type="protein sequence ID" value="HIY96137.1"/>
    <property type="molecule type" value="Genomic_DNA"/>
</dbReference>
<accession>A0A9D2CRY2</accession>
<gene>
    <name evidence="4" type="ORF">H9729_00445</name>
</gene>
<sequence length="176" mass="20541">MPFPVFTENGKYVLIKKNRTKTQKSLRTLPLFANVEQMLLQMKEEQERYKELFGNSYDYTDSEYIYVHENGKLIDPGYITQHFGIVLRNNGLRKIRFHDLRHSCATLLRHNGARMEDIQRWLGHSTIGTTEKIYAHFEEEEHLISAGRIAKALQPDSDNPDERSLPAPKGKSDFEM</sequence>
<dbReference type="Proteomes" id="UP000886750">
    <property type="component" value="Unassembled WGS sequence"/>
</dbReference>
<reference evidence="4" key="2">
    <citation type="submission" date="2021-04" db="EMBL/GenBank/DDBJ databases">
        <authorList>
            <person name="Gilroy R."/>
        </authorList>
    </citation>
    <scope>NUCLEOTIDE SEQUENCE</scope>
    <source>
        <strain evidence="4">1345</strain>
    </source>
</reference>
<evidence type="ECO:0000259" key="3">
    <source>
        <dbReference type="PROSITE" id="PS51898"/>
    </source>
</evidence>
<dbReference type="SUPFAM" id="SSF56349">
    <property type="entry name" value="DNA breaking-rejoining enzymes"/>
    <property type="match status" value="1"/>
</dbReference>